<feature type="transmembrane region" description="Helical" evidence="6">
    <location>
        <begin position="402"/>
        <end position="421"/>
    </location>
</feature>
<feature type="transmembrane region" description="Helical" evidence="6">
    <location>
        <begin position="430"/>
        <end position="447"/>
    </location>
</feature>
<proteinExistence type="predicted"/>
<sequence length="521" mass="58026">MADSPLDLDVKPAPVPATLVDAHSIHDSEPAKDVLMRGDLDVAAAYAHVLDGAPYSREEEVSLRWRLDRRIMPILFFNVVLASVDKTSTATGALYGMEIDCDLLVGTRYSWIGSSFYFGYLIASLPAAWAMQRYPIAKVIIACQLVWGILLLVTGFVSNFPGLLVLRIILGILEAPVIPGGVLIMNMWYPRRDIAIRLAFFYTGFAQLITGPVGYGVGSLTNEWFRPWRLFFWILGGLTIVWACISGLLLPDSPVAAKFLSDREKAIVIDRIRGDQTGVENKHWKAEQAKEAFLDPKTWLLFFFNIFISMPNGGLTNFTPLIVNGLGYTARRAALLTMPTGIMQTVAALLCNGFVYLTVRRYGNRYQVRGVAIIAGLIVGMIAAIFLYKLPLTSLHARLGTLYVSFFYLGPYIVSLGFITINTSGHTKKVVVNAICFVANCVANIIGPQSPLYPLGTGAILGSYCLSIITICLYMGYCYYENKRRDRLEGVNVSVQMDQRHEDTDFRDLTDMQNAHFRYVW</sequence>
<feature type="transmembrane region" description="Helical" evidence="6">
    <location>
        <begin position="299"/>
        <end position="322"/>
    </location>
</feature>
<evidence type="ECO:0000256" key="3">
    <source>
        <dbReference type="ARBA" id="ARBA00022692"/>
    </source>
</evidence>
<dbReference type="InterPro" id="IPR036259">
    <property type="entry name" value="MFS_trans_sf"/>
</dbReference>
<evidence type="ECO:0000313" key="8">
    <source>
        <dbReference type="EMBL" id="CAK7232812.1"/>
    </source>
</evidence>
<evidence type="ECO:0000256" key="5">
    <source>
        <dbReference type="ARBA" id="ARBA00023136"/>
    </source>
</evidence>
<feature type="transmembrane region" description="Helical" evidence="6">
    <location>
        <begin position="342"/>
        <end position="359"/>
    </location>
</feature>
<dbReference type="PANTHER" id="PTHR43791">
    <property type="entry name" value="PERMEASE-RELATED"/>
    <property type="match status" value="1"/>
</dbReference>
<name>A0ABP0CL45_9PEZI</name>
<dbReference type="PROSITE" id="PS50850">
    <property type="entry name" value="MFS"/>
    <property type="match status" value="1"/>
</dbReference>
<evidence type="ECO:0000256" key="4">
    <source>
        <dbReference type="ARBA" id="ARBA00022989"/>
    </source>
</evidence>
<keyword evidence="5 6" id="KW-0472">Membrane</keyword>
<feature type="transmembrane region" description="Helical" evidence="6">
    <location>
        <begin position="136"/>
        <end position="158"/>
    </location>
</feature>
<comment type="caution">
    <text evidence="8">The sequence shown here is derived from an EMBL/GenBank/DDBJ whole genome shotgun (WGS) entry which is preliminary data.</text>
</comment>
<evidence type="ECO:0000259" key="7">
    <source>
        <dbReference type="PROSITE" id="PS50850"/>
    </source>
</evidence>
<evidence type="ECO:0000256" key="1">
    <source>
        <dbReference type="ARBA" id="ARBA00004141"/>
    </source>
</evidence>
<dbReference type="Proteomes" id="UP001642405">
    <property type="component" value="Unassembled WGS sequence"/>
</dbReference>
<protein>
    <recommendedName>
        <fullName evidence="7">Major facilitator superfamily (MFS) profile domain-containing protein</fullName>
    </recommendedName>
</protein>
<accession>A0ABP0CL45</accession>
<dbReference type="SUPFAM" id="SSF103473">
    <property type="entry name" value="MFS general substrate transporter"/>
    <property type="match status" value="1"/>
</dbReference>
<evidence type="ECO:0000256" key="6">
    <source>
        <dbReference type="SAM" id="Phobius"/>
    </source>
</evidence>
<feature type="transmembrane region" description="Helical" evidence="6">
    <location>
        <begin position="109"/>
        <end position="129"/>
    </location>
</feature>
<keyword evidence="2" id="KW-0813">Transport</keyword>
<feature type="transmembrane region" description="Helical" evidence="6">
    <location>
        <begin position="198"/>
        <end position="218"/>
    </location>
</feature>
<dbReference type="Gene3D" id="1.20.1250.20">
    <property type="entry name" value="MFS general substrate transporter like domains"/>
    <property type="match status" value="1"/>
</dbReference>
<comment type="subcellular location">
    <subcellularLocation>
        <location evidence="1">Membrane</location>
        <topology evidence="1">Multi-pass membrane protein</topology>
    </subcellularLocation>
</comment>
<feature type="transmembrane region" description="Helical" evidence="6">
    <location>
        <begin position="164"/>
        <end position="186"/>
    </location>
</feature>
<feature type="transmembrane region" description="Helical" evidence="6">
    <location>
        <begin position="459"/>
        <end position="480"/>
    </location>
</feature>
<dbReference type="Pfam" id="PF07690">
    <property type="entry name" value="MFS_1"/>
    <property type="match status" value="1"/>
</dbReference>
<dbReference type="InterPro" id="IPR020846">
    <property type="entry name" value="MFS_dom"/>
</dbReference>
<keyword evidence="3 6" id="KW-0812">Transmembrane</keyword>
<feature type="transmembrane region" description="Helical" evidence="6">
    <location>
        <begin position="371"/>
        <end position="390"/>
    </location>
</feature>
<feature type="transmembrane region" description="Helical" evidence="6">
    <location>
        <begin position="74"/>
        <end position="97"/>
    </location>
</feature>
<dbReference type="InterPro" id="IPR011701">
    <property type="entry name" value="MFS"/>
</dbReference>
<organism evidence="8 9">
    <name type="scientific">Sporothrix curviconia</name>
    <dbReference type="NCBI Taxonomy" id="1260050"/>
    <lineage>
        <taxon>Eukaryota</taxon>
        <taxon>Fungi</taxon>
        <taxon>Dikarya</taxon>
        <taxon>Ascomycota</taxon>
        <taxon>Pezizomycotina</taxon>
        <taxon>Sordariomycetes</taxon>
        <taxon>Sordariomycetidae</taxon>
        <taxon>Ophiostomatales</taxon>
        <taxon>Ophiostomataceae</taxon>
        <taxon>Sporothrix</taxon>
    </lineage>
</organism>
<feature type="domain" description="Major facilitator superfamily (MFS) profile" evidence="7">
    <location>
        <begin position="71"/>
        <end position="521"/>
    </location>
</feature>
<feature type="transmembrane region" description="Helical" evidence="6">
    <location>
        <begin position="230"/>
        <end position="250"/>
    </location>
</feature>
<keyword evidence="9" id="KW-1185">Reference proteome</keyword>
<dbReference type="PANTHER" id="PTHR43791:SF97">
    <property type="entry name" value="ALLANTOATE TRANSPORTER, PUTATIVE (AFU_ORTHOLOGUE AFUA_1G14700)-RELATED"/>
    <property type="match status" value="1"/>
</dbReference>
<gene>
    <name evidence="8" type="ORF">SCUCBS95973_008383</name>
</gene>
<evidence type="ECO:0000313" key="9">
    <source>
        <dbReference type="Proteomes" id="UP001642405"/>
    </source>
</evidence>
<dbReference type="EMBL" id="CAWUHB010000068">
    <property type="protein sequence ID" value="CAK7232812.1"/>
    <property type="molecule type" value="Genomic_DNA"/>
</dbReference>
<keyword evidence="4 6" id="KW-1133">Transmembrane helix</keyword>
<reference evidence="8 9" key="1">
    <citation type="submission" date="2024-01" db="EMBL/GenBank/DDBJ databases">
        <authorList>
            <person name="Allen C."/>
            <person name="Tagirdzhanova G."/>
        </authorList>
    </citation>
    <scope>NUCLEOTIDE SEQUENCE [LARGE SCALE GENOMIC DNA]</scope>
</reference>
<evidence type="ECO:0000256" key="2">
    <source>
        <dbReference type="ARBA" id="ARBA00022448"/>
    </source>
</evidence>